<dbReference type="FunFam" id="2.60.40.420:FF:000049">
    <property type="entry name" value="Laccase"/>
    <property type="match status" value="1"/>
</dbReference>
<dbReference type="CDD" id="cd13875">
    <property type="entry name" value="CuRO_2_LCC_plant"/>
    <property type="match status" value="1"/>
</dbReference>
<evidence type="ECO:0000259" key="16">
    <source>
        <dbReference type="Pfam" id="PF07732"/>
    </source>
</evidence>
<dbReference type="GO" id="GO:0048046">
    <property type="term" value="C:apoplast"/>
    <property type="evidence" value="ECO:0007669"/>
    <property type="project" value="UniProtKB-SubCell"/>
</dbReference>
<feature type="chain" id="PRO_5043085017" description="Laccase" evidence="13">
    <location>
        <begin position="32"/>
        <end position="565"/>
    </location>
</feature>
<dbReference type="InterPro" id="IPR034288">
    <property type="entry name" value="CuRO_1_LCC"/>
</dbReference>
<accession>A0AAU9LJG3</accession>
<organism evidence="17 18">
    <name type="scientific">Lactuca virosa</name>
    <dbReference type="NCBI Taxonomy" id="75947"/>
    <lineage>
        <taxon>Eukaryota</taxon>
        <taxon>Viridiplantae</taxon>
        <taxon>Streptophyta</taxon>
        <taxon>Embryophyta</taxon>
        <taxon>Tracheophyta</taxon>
        <taxon>Spermatophyta</taxon>
        <taxon>Magnoliopsida</taxon>
        <taxon>eudicotyledons</taxon>
        <taxon>Gunneridae</taxon>
        <taxon>Pentapetalae</taxon>
        <taxon>asterids</taxon>
        <taxon>campanulids</taxon>
        <taxon>Asterales</taxon>
        <taxon>Asteraceae</taxon>
        <taxon>Cichorioideae</taxon>
        <taxon>Cichorieae</taxon>
        <taxon>Lactucinae</taxon>
        <taxon>Lactuca</taxon>
    </lineage>
</organism>
<dbReference type="InterPro" id="IPR008972">
    <property type="entry name" value="Cupredoxin"/>
</dbReference>
<keyword evidence="7 13" id="KW-0479">Metal-binding</keyword>
<dbReference type="GO" id="GO:0052716">
    <property type="term" value="F:hydroquinone:oxygen oxidoreductase activity"/>
    <property type="evidence" value="ECO:0007669"/>
    <property type="project" value="UniProtKB-EC"/>
</dbReference>
<comment type="catalytic activity">
    <reaction evidence="1 13">
        <text>4 hydroquinone + O2 = 4 benzosemiquinone + 2 H2O</text>
        <dbReference type="Rhea" id="RHEA:11276"/>
        <dbReference type="ChEBI" id="CHEBI:15377"/>
        <dbReference type="ChEBI" id="CHEBI:15379"/>
        <dbReference type="ChEBI" id="CHEBI:17594"/>
        <dbReference type="ChEBI" id="CHEBI:17977"/>
        <dbReference type="EC" id="1.10.3.2"/>
    </reaction>
</comment>
<keyword evidence="10 13" id="KW-0186">Copper</keyword>
<dbReference type="InterPro" id="IPR034289">
    <property type="entry name" value="CuRO_3_LCC"/>
</dbReference>
<evidence type="ECO:0000259" key="15">
    <source>
        <dbReference type="Pfam" id="PF07731"/>
    </source>
</evidence>
<evidence type="ECO:0000256" key="9">
    <source>
        <dbReference type="ARBA" id="ARBA00023002"/>
    </source>
</evidence>
<evidence type="ECO:0000313" key="17">
    <source>
        <dbReference type="EMBL" id="CAH1413581.1"/>
    </source>
</evidence>
<dbReference type="AlphaFoldDB" id="A0AAU9LJG3"/>
<keyword evidence="5 13" id="KW-0052">Apoplast</keyword>
<dbReference type="EC" id="1.10.3.2" evidence="4 13"/>
<evidence type="ECO:0000256" key="8">
    <source>
        <dbReference type="ARBA" id="ARBA00022737"/>
    </source>
</evidence>
<dbReference type="InterPro" id="IPR011706">
    <property type="entry name" value="Cu-oxidase_C"/>
</dbReference>
<dbReference type="InterPro" id="IPR033138">
    <property type="entry name" value="Cu_oxidase_CS"/>
</dbReference>
<evidence type="ECO:0000256" key="10">
    <source>
        <dbReference type="ARBA" id="ARBA00023008"/>
    </source>
</evidence>
<dbReference type="EMBL" id="CAKMRJ010000001">
    <property type="protein sequence ID" value="CAH1413581.1"/>
    <property type="molecule type" value="Genomic_DNA"/>
</dbReference>
<keyword evidence="13" id="KW-0732">Signal</keyword>
<dbReference type="InterPro" id="IPR011707">
    <property type="entry name" value="Cu-oxidase-like_N"/>
</dbReference>
<evidence type="ECO:0000256" key="1">
    <source>
        <dbReference type="ARBA" id="ARBA00000349"/>
    </source>
</evidence>
<dbReference type="InterPro" id="IPR001117">
    <property type="entry name" value="Cu-oxidase_2nd"/>
</dbReference>
<dbReference type="GO" id="GO:0005507">
    <property type="term" value="F:copper ion binding"/>
    <property type="evidence" value="ECO:0007669"/>
    <property type="project" value="InterPro"/>
</dbReference>
<dbReference type="Proteomes" id="UP001157418">
    <property type="component" value="Unassembled WGS sequence"/>
</dbReference>
<dbReference type="InterPro" id="IPR034285">
    <property type="entry name" value="CuRO_2_LCC"/>
</dbReference>
<keyword evidence="12 13" id="KW-0439">Lignin degradation</keyword>
<dbReference type="Gene3D" id="2.60.40.420">
    <property type="entry name" value="Cupredoxins - blue copper proteins"/>
    <property type="match status" value="3"/>
</dbReference>
<keyword evidence="6 13" id="KW-0964">Secreted</keyword>
<dbReference type="CDD" id="cd13849">
    <property type="entry name" value="CuRO_1_LCC_plant"/>
    <property type="match status" value="1"/>
</dbReference>
<evidence type="ECO:0000313" key="18">
    <source>
        <dbReference type="Proteomes" id="UP001157418"/>
    </source>
</evidence>
<dbReference type="SUPFAM" id="SSF49503">
    <property type="entry name" value="Cupredoxins"/>
    <property type="match status" value="3"/>
</dbReference>
<comment type="similarity">
    <text evidence="3 13">Belongs to the multicopper oxidase family.</text>
</comment>
<dbReference type="PROSITE" id="PS00080">
    <property type="entry name" value="MULTICOPPER_OXIDASE2"/>
    <property type="match status" value="1"/>
</dbReference>
<evidence type="ECO:0000256" key="13">
    <source>
        <dbReference type="RuleBase" id="RU361119"/>
    </source>
</evidence>
<protein>
    <recommendedName>
        <fullName evidence="4 13">Laccase</fullName>
        <ecNumber evidence="4 13">1.10.3.2</ecNumber>
    </recommendedName>
    <alternativeName>
        <fullName evidence="13">Benzenediol:oxygen oxidoreductase</fullName>
    </alternativeName>
    <alternativeName>
        <fullName evidence="13">Diphenol oxidase</fullName>
    </alternativeName>
    <alternativeName>
        <fullName evidence="13">Urishiol oxidase</fullName>
    </alternativeName>
</protein>
<dbReference type="PANTHER" id="PTHR11709:SF452">
    <property type="entry name" value="LACCASE-2"/>
    <property type="match status" value="1"/>
</dbReference>
<proteinExistence type="inferred from homology"/>
<name>A0AAU9LJG3_9ASTR</name>
<comment type="function">
    <text evidence="13">Lignin degradation and detoxification of lignin-derived products.</text>
</comment>
<evidence type="ECO:0000256" key="11">
    <source>
        <dbReference type="ARBA" id="ARBA00023180"/>
    </source>
</evidence>
<comment type="caution">
    <text evidence="17">The sequence shown here is derived from an EMBL/GenBank/DDBJ whole genome shotgun (WGS) entry which is preliminary data.</text>
</comment>
<reference evidence="17 18" key="1">
    <citation type="submission" date="2022-01" db="EMBL/GenBank/DDBJ databases">
        <authorList>
            <person name="Xiong W."/>
            <person name="Schranz E."/>
        </authorList>
    </citation>
    <scope>NUCLEOTIDE SEQUENCE [LARGE SCALE GENOMIC DNA]</scope>
</reference>
<evidence type="ECO:0000256" key="5">
    <source>
        <dbReference type="ARBA" id="ARBA00022523"/>
    </source>
</evidence>
<dbReference type="InterPro" id="IPR045087">
    <property type="entry name" value="Cu-oxidase_fam"/>
</dbReference>
<feature type="signal peptide" evidence="13">
    <location>
        <begin position="1"/>
        <end position="31"/>
    </location>
</feature>
<feature type="domain" description="Plastocyanin-like" evidence="15">
    <location>
        <begin position="414"/>
        <end position="547"/>
    </location>
</feature>
<feature type="domain" description="Plastocyanin-like" evidence="14">
    <location>
        <begin position="167"/>
        <end position="315"/>
    </location>
</feature>
<sequence length="565" mass="62844">MMTNRTFIFGKSVFIICIFMFVSLLSLEVKADTKKYQFNVEVKNVSRLCHAKPIVTVNGRFPGPTVYAREGDRVLINVSNHAQYNMSIHWHGLKQYANGWADGPAYITQCPIQTGNSYVYDFNITGQRGTLWWHAHILWLRATVYGAIVILPKQSVPFPFPRPDAEQVIVFGEWWHADVEEVVKQGNALGLPPNMSDAHTINGKPGPLFPCSEKHTFAMEVEQGKKYLLRIVNAALNDELFFAIAGHNMTVVEIDAVYTKPFTTNALLIAPGQTTNVIVSASQTPGRYFMAVRPFQDVPIPVDNKTATAIFQYKNIPTTVIPTLPVLPLPNNTNFALSYNQKLRSLNTPNFPANVPLKVDRNLFFTIGLGKSDCATCLNGTRLSASLNNITFVMPETGLLQAHYFNMKGVFKTDFPDKPPTTFNYTGAPLTANLFTSKGTRLSKIVFNSTVELVIQDTNLLSVESHPFHLHGFNFFVVGTGIGNFDPSKDPAKYNLVDPPERNTVGVPTGGWVAIRFRADNPGVWFFHCHLELHTGWGLKTAFVVEDGPGKDQVVRPPPKDLPSC</sequence>
<keyword evidence="8 13" id="KW-0677">Repeat</keyword>
<dbReference type="InterPro" id="IPR017761">
    <property type="entry name" value="Laccase"/>
</dbReference>
<evidence type="ECO:0000256" key="6">
    <source>
        <dbReference type="ARBA" id="ARBA00022525"/>
    </source>
</evidence>
<dbReference type="Pfam" id="PF00394">
    <property type="entry name" value="Cu-oxidase"/>
    <property type="match status" value="1"/>
</dbReference>
<dbReference type="NCBIfam" id="TIGR03389">
    <property type="entry name" value="laccase"/>
    <property type="match status" value="1"/>
</dbReference>
<dbReference type="Pfam" id="PF07731">
    <property type="entry name" value="Cu-oxidase_2"/>
    <property type="match status" value="1"/>
</dbReference>
<evidence type="ECO:0000256" key="3">
    <source>
        <dbReference type="ARBA" id="ARBA00010609"/>
    </source>
</evidence>
<gene>
    <name evidence="17" type="ORF">LVIROSA_LOCUS1538</name>
</gene>
<keyword evidence="18" id="KW-1185">Reference proteome</keyword>
<evidence type="ECO:0000256" key="7">
    <source>
        <dbReference type="ARBA" id="ARBA00022723"/>
    </source>
</evidence>
<comment type="cofactor">
    <cofactor evidence="13">
        <name>Cu cation</name>
        <dbReference type="ChEBI" id="CHEBI:23378"/>
    </cofactor>
    <text evidence="13">Binds 4 Cu cations per monomer.</text>
</comment>
<dbReference type="PROSITE" id="PS00079">
    <property type="entry name" value="MULTICOPPER_OXIDASE1"/>
    <property type="match status" value="1"/>
</dbReference>
<comment type="subcellular location">
    <subcellularLocation>
        <location evidence="2 13">Secreted</location>
        <location evidence="2 13">Extracellular space</location>
        <location evidence="2 13">Apoplast</location>
    </subcellularLocation>
</comment>
<dbReference type="FunFam" id="2.60.40.420:FF:000062">
    <property type="entry name" value="Laccase"/>
    <property type="match status" value="1"/>
</dbReference>
<feature type="domain" description="Plastocyanin-like" evidence="16">
    <location>
        <begin position="40"/>
        <end position="154"/>
    </location>
</feature>
<keyword evidence="11" id="KW-0325">Glycoprotein</keyword>
<dbReference type="GO" id="GO:0046274">
    <property type="term" value="P:lignin catabolic process"/>
    <property type="evidence" value="ECO:0007669"/>
    <property type="project" value="UniProtKB-KW"/>
</dbReference>
<evidence type="ECO:0000259" key="14">
    <source>
        <dbReference type="Pfam" id="PF00394"/>
    </source>
</evidence>
<dbReference type="InterPro" id="IPR002355">
    <property type="entry name" value="Cu_oxidase_Cu_BS"/>
</dbReference>
<dbReference type="PANTHER" id="PTHR11709">
    <property type="entry name" value="MULTI-COPPER OXIDASE"/>
    <property type="match status" value="1"/>
</dbReference>
<evidence type="ECO:0000256" key="12">
    <source>
        <dbReference type="ARBA" id="ARBA00023185"/>
    </source>
</evidence>
<dbReference type="CDD" id="cd13897">
    <property type="entry name" value="CuRO_3_LCC_plant"/>
    <property type="match status" value="1"/>
</dbReference>
<evidence type="ECO:0000256" key="2">
    <source>
        <dbReference type="ARBA" id="ARBA00004271"/>
    </source>
</evidence>
<keyword evidence="9 13" id="KW-0560">Oxidoreductase</keyword>
<evidence type="ECO:0000256" key="4">
    <source>
        <dbReference type="ARBA" id="ARBA00012297"/>
    </source>
</evidence>
<dbReference type="Pfam" id="PF07732">
    <property type="entry name" value="Cu-oxidase_3"/>
    <property type="match status" value="1"/>
</dbReference>